<evidence type="ECO:0000313" key="2">
    <source>
        <dbReference type="Proteomes" id="UP000198901"/>
    </source>
</evidence>
<name>A0A1G9HX58_9BACT</name>
<protein>
    <submittedName>
        <fullName evidence="1">Uncharacterized protein</fullName>
    </submittedName>
</protein>
<sequence>MFNALRKYSLKRLTIGSVFLLIFLRSSVNEKIEQKPDFNFYFWTFADSFDLKSGTYIRNCETKTDTACIEFSPAEVDRIFAILKDHSLFELEDHFVPPALSSVLPVTFITTSIRNGGKEKYTCVHPSCNAIYANTEVKKVRESVELVSRIIESKPEVKKMPPAFVVLE</sequence>
<dbReference type="RefSeq" id="WP_143010981.1">
    <property type="nucleotide sequence ID" value="NZ_FNGS01000001.1"/>
</dbReference>
<dbReference type="Proteomes" id="UP000198901">
    <property type="component" value="Unassembled WGS sequence"/>
</dbReference>
<organism evidence="1 2">
    <name type="scientific">Siphonobacter aquaeclarae</name>
    <dbReference type="NCBI Taxonomy" id="563176"/>
    <lineage>
        <taxon>Bacteria</taxon>
        <taxon>Pseudomonadati</taxon>
        <taxon>Bacteroidota</taxon>
        <taxon>Cytophagia</taxon>
        <taxon>Cytophagales</taxon>
        <taxon>Cytophagaceae</taxon>
        <taxon>Siphonobacter</taxon>
    </lineage>
</organism>
<dbReference type="AlphaFoldDB" id="A0A1G9HX58"/>
<proteinExistence type="predicted"/>
<reference evidence="1 2" key="1">
    <citation type="submission" date="2016-10" db="EMBL/GenBank/DDBJ databases">
        <authorList>
            <person name="de Groot N.N."/>
        </authorList>
    </citation>
    <scope>NUCLEOTIDE SEQUENCE [LARGE SCALE GENOMIC DNA]</scope>
    <source>
        <strain evidence="1 2">DSM 21668</strain>
    </source>
</reference>
<evidence type="ECO:0000313" key="1">
    <source>
        <dbReference type="EMBL" id="SDL17548.1"/>
    </source>
</evidence>
<keyword evidence="2" id="KW-1185">Reference proteome</keyword>
<dbReference type="EMBL" id="FNGS01000001">
    <property type="protein sequence ID" value="SDL17548.1"/>
    <property type="molecule type" value="Genomic_DNA"/>
</dbReference>
<gene>
    <name evidence="1" type="ORF">SAMN04488090_0247</name>
</gene>
<accession>A0A1G9HX58</accession>